<dbReference type="STRING" id="584787.GCA_001247655_03309"/>
<evidence type="ECO:0000256" key="4">
    <source>
        <dbReference type="ARBA" id="ARBA00022807"/>
    </source>
</evidence>
<proteinExistence type="inferred from homology"/>
<evidence type="ECO:0000259" key="6">
    <source>
        <dbReference type="Pfam" id="PF00877"/>
    </source>
</evidence>
<evidence type="ECO:0000256" key="3">
    <source>
        <dbReference type="ARBA" id="ARBA00022801"/>
    </source>
</evidence>
<protein>
    <submittedName>
        <fullName evidence="8">NlpC/P60 family protein</fullName>
    </submittedName>
</protein>
<accession>A0A3N1NWX0</accession>
<dbReference type="GO" id="GO:0006508">
    <property type="term" value="P:proteolysis"/>
    <property type="evidence" value="ECO:0007669"/>
    <property type="project" value="UniProtKB-KW"/>
</dbReference>
<feature type="chain" id="PRO_5017979881" evidence="5">
    <location>
        <begin position="17"/>
        <end position="446"/>
    </location>
</feature>
<evidence type="ECO:0000313" key="9">
    <source>
        <dbReference type="Proteomes" id="UP000268033"/>
    </source>
</evidence>
<dbReference type="InterPro" id="IPR027017">
    <property type="entry name" value="P60_peptidase_YkfC"/>
</dbReference>
<dbReference type="InterPro" id="IPR000064">
    <property type="entry name" value="NLP_P60_dom"/>
</dbReference>
<keyword evidence="2" id="KW-0645">Protease</keyword>
<dbReference type="Proteomes" id="UP000268033">
    <property type="component" value="Unassembled WGS sequence"/>
</dbReference>
<evidence type="ECO:0000256" key="5">
    <source>
        <dbReference type="SAM" id="SignalP"/>
    </source>
</evidence>
<keyword evidence="5" id="KW-0732">Signal</keyword>
<evidence type="ECO:0000256" key="2">
    <source>
        <dbReference type="ARBA" id="ARBA00022670"/>
    </source>
</evidence>
<feature type="domain" description="NlpC/P60" evidence="6">
    <location>
        <begin position="309"/>
        <end position="397"/>
    </location>
</feature>
<comment type="caution">
    <text evidence="8">The sequence shown here is derived from an EMBL/GenBank/DDBJ whole genome shotgun (WGS) entry which is preliminary data.</text>
</comment>
<dbReference type="Pfam" id="PF12913">
    <property type="entry name" value="SH3_6"/>
    <property type="match status" value="1"/>
</dbReference>
<dbReference type="PIRSF" id="PIRSF019015">
    <property type="entry name" value="P60_peptidase_YkfC"/>
    <property type="match status" value="1"/>
</dbReference>
<dbReference type="InterPro" id="IPR038765">
    <property type="entry name" value="Papain-like_cys_pep_sf"/>
</dbReference>
<evidence type="ECO:0000313" key="8">
    <source>
        <dbReference type="EMBL" id="ROQ18930.1"/>
    </source>
</evidence>
<feature type="signal peptide" evidence="5">
    <location>
        <begin position="1"/>
        <end position="16"/>
    </location>
</feature>
<dbReference type="RefSeq" id="WP_123422655.1">
    <property type="nucleotide sequence ID" value="NZ_RJUL01000013.1"/>
</dbReference>
<feature type="domain" description="SH3b1" evidence="7">
    <location>
        <begin position="141"/>
        <end position="193"/>
    </location>
</feature>
<gene>
    <name evidence="8" type="ORF">EDC28_11346</name>
</gene>
<sequence>MRLALLLWLVSFGLLAAPWQSDVPEVKEAQLAPWYWVNRLKAPDQRLMTPKEITAFNARQFKTLPEMVELETVPALMAADEVKGQITALAKEPPRFYANGRALGPADWARYRANLNLGAIKGPQKVAFALVVRRTVLRTYPTFERVFNKGLNLDLDRFQESGLFPGDALALLAKSRDGHWYFAQSQNYRAWVPAADLAIGSRQAVLGYGKATPFLVTTGSQVETVFNPEEPRVSKLRLDMGLRLPLVPSTHNLYGQNPYAGFVVRLPVRNGDGSLDFKAALIPRSQDVHQGYLPLTQANLVRQSFKFLGERYGWGHDYQGRDCTGFVGEVYRSFGLVMPRNSGEQGHGRYGHDHPFGKGQVAAKLKVLATAPVGSLIYLPGHVAMLLGKVDGKPWVIHDVAGLAYLKGGQFYRGTLNGVSVTPLEPLLLGPNTSYLDATYNIKTLP</sequence>
<keyword evidence="9" id="KW-1185">Reference proteome</keyword>
<dbReference type="SUPFAM" id="SSF54001">
    <property type="entry name" value="Cysteine proteinases"/>
    <property type="match status" value="1"/>
</dbReference>
<evidence type="ECO:0000256" key="1">
    <source>
        <dbReference type="ARBA" id="ARBA00007074"/>
    </source>
</evidence>
<dbReference type="GO" id="GO:0008234">
    <property type="term" value="F:cysteine-type peptidase activity"/>
    <property type="evidence" value="ECO:0007669"/>
    <property type="project" value="UniProtKB-KW"/>
</dbReference>
<comment type="similarity">
    <text evidence="1">Belongs to the peptidase C40 family.</text>
</comment>
<dbReference type="AlphaFoldDB" id="A0A3N1NWX0"/>
<reference evidence="8 9" key="1">
    <citation type="submission" date="2018-11" db="EMBL/GenBank/DDBJ databases">
        <title>Genomic Encyclopedia of Type Strains, Phase IV (KMG-IV): sequencing the most valuable type-strain genomes for metagenomic binning, comparative biology and taxonomic classification.</title>
        <authorList>
            <person name="Goeker M."/>
        </authorList>
    </citation>
    <scope>NUCLEOTIDE SEQUENCE [LARGE SCALE GENOMIC DNA]</scope>
    <source>
        <strain evidence="8 9">DSM 21945</strain>
    </source>
</reference>
<keyword evidence="4" id="KW-0788">Thiol protease</keyword>
<keyword evidence="3" id="KW-0378">Hydrolase</keyword>
<name>A0A3N1NWX0_9GAMM</name>
<dbReference type="Gene3D" id="3.90.1720.10">
    <property type="entry name" value="endopeptidase domain like (from Nostoc punctiforme)"/>
    <property type="match status" value="1"/>
</dbReference>
<dbReference type="Pfam" id="PF00877">
    <property type="entry name" value="NLPC_P60"/>
    <property type="match status" value="1"/>
</dbReference>
<organism evidence="8 9">
    <name type="scientific">Gallaecimonas pentaromativorans</name>
    <dbReference type="NCBI Taxonomy" id="584787"/>
    <lineage>
        <taxon>Bacteria</taxon>
        <taxon>Pseudomonadati</taxon>
        <taxon>Pseudomonadota</taxon>
        <taxon>Gammaproteobacteria</taxon>
        <taxon>Enterobacterales</taxon>
        <taxon>Gallaecimonadaceae</taxon>
        <taxon>Gallaecimonas</taxon>
    </lineage>
</organism>
<dbReference type="EMBL" id="RJUL01000013">
    <property type="protein sequence ID" value="ROQ18930.1"/>
    <property type="molecule type" value="Genomic_DNA"/>
</dbReference>
<dbReference type="InterPro" id="IPR039439">
    <property type="entry name" value="SH3b1_dom"/>
</dbReference>
<evidence type="ECO:0000259" key="7">
    <source>
        <dbReference type="Pfam" id="PF12913"/>
    </source>
</evidence>